<dbReference type="InterPro" id="IPR010985">
    <property type="entry name" value="Ribbon_hlx_hlx"/>
</dbReference>
<sequence>MRIDDQLLADAKAFAAQQHRSLNSVIEDALRQLLRRADVPSREPAAFPAYGGTGPARPDIDLNDPRVLKSLMYEEEDEDYRMRARDAAG</sequence>
<protein>
    <recommendedName>
        <fullName evidence="4">DUF2191 domain-containing protein</fullName>
    </recommendedName>
</protein>
<dbReference type="RefSeq" id="WP_252809432.1">
    <property type="nucleotide sequence ID" value="NZ_BAAABM010000010.1"/>
</dbReference>
<proteinExistence type="predicted"/>
<keyword evidence="3" id="KW-1185">Reference proteome</keyword>
<dbReference type="EMBL" id="BAAABM010000010">
    <property type="protein sequence ID" value="GAA0328179.1"/>
    <property type="molecule type" value="Genomic_DNA"/>
</dbReference>
<dbReference type="SUPFAM" id="SSF47598">
    <property type="entry name" value="Ribbon-helix-helix"/>
    <property type="match status" value="1"/>
</dbReference>
<gene>
    <name evidence="2" type="ORF">GCM10010151_17650</name>
</gene>
<organism evidence="2 3">
    <name type="scientific">Actinoallomurus spadix</name>
    <dbReference type="NCBI Taxonomy" id="79912"/>
    <lineage>
        <taxon>Bacteria</taxon>
        <taxon>Bacillati</taxon>
        <taxon>Actinomycetota</taxon>
        <taxon>Actinomycetes</taxon>
        <taxon>Streptosporangiales</taxon>
        <taxon>Thermomonosporaceae</taxon>
        <taxon>Actinoallomurus</taxon>
    </lineage>
</organism>
<evidence type="ECO:0008006" key="4">
    <source>
        <dbReference type="Google" id="ProtNLM"/>
    </source>
</evidence>
<reference evidence="2 3" key="1">
    <citation type="journal article" date="2019" name="Int. J. Syst. Evol. Microbiol.">
        <title>The Global Catalogue of Microorganisms (GCM) 10K type strain sequencing project: providing services to taxonomists for standard genome sequencing and annotation.</title>
        <authorList>
            <consortium name="The Broad Institute Genomics Platform"/>
            <consortium name="The Broad Institute Genome Sequencing Center for Infectious Disease"/>
            <person name="Wu L."/>
            <person name="Ma J."/>
        </authorList>
    </citation>
    <scope>NUCLEOTIDE SEQUENCE [LARGE SCALE GENOMIC DNA]</scope>
    <source>
        <strain evidence="2 3">JCM 3146</strain>
    </source>
</reference>
<name>A0ABN0W7U8_9ACTN</name>
<feature type="region of interest" description="Disordered" evidence="1">
    <location>
        <begin position="44"/>
        <end position="63"/>
    </location>
</feature>
<evidence type="ECO:0000313" key="2">
    <source>
        <dbReference type="EMBL" id="GAA0328179.1"/>
    </source>
</evidence>
<accession>A0ABN0W7U8</accession>
<evidence type="ECO:0000256" key="1">
    <source>
        <dbReference type="SAM" id="MobiDB-lite"/>
    </source>
</evidence>
<comment type="caution">
    <text evidence="2">The sequence shown here is derived from an EMBL/GenBank/DDBJ whole genome shotgun (WGS) entry which is preliminary data.</text>
</comment>
<dbReference type="Proteomes" id="UP001501822">
    <property type="component" value="Unassembled WGS sequence"/>
</dbReference>
<evidence type="ECO:0000313" key="3">
    <source>
        <dbReference type="Proteomes" id="UP001501822"/>
    </source>
</evidence>